<dbReference type="EMBL" id="LJOW01000082">
    <property type="protein sequence ID" value="OBQ42850.1"/>
    <property type="molecule type" value="Genomic_DNA"/>
</dbReference>
<dbReference type="Proteomes" id="UP000092093">
    <property type="component" value="Unassembled WGS sequence"/>
</dbReference>
<accession>A0A1B7X0L3</accession>
<dbReference type="AlphaFoldDB" id="A0A1B7X0L3"/>
<sequence length="140" mass="16183">MMEKIYKNWLKPENFLIASSLQDSLSFLYLGDFQELGFGDEFDDETLLVENSDVKISPDVDNRCISVCTESDLFVYNIDFDKYYYDNDDEDSITSDEADVLVEEELDDICDAVINIITRIINEHHKNNPAKFVQMCLAVI</sequence>
<organism evidence="1 2">
    <name type="scientific">Aphanizomenon flos-aquae WA102</name>
    <dbReference type="NCBI Taxonomy" id="1710896"/>
    <lineage>
        <taxon>Bacteria</taxon>
        <taxon>Bacillati</taxon>
        <taxon>Cyanobacteriota</taxon>
        <taxon>Cyanophyceae</taxon>
        <taxon>Nostocales</taxon>
        <taxon>Aphanizomenonaceae</taxon>
        <taxon>Aphanizomenon</taxon>
    </lineage>
</organism>
<protein>
    <submittedName>
        <fullName evidence="1">Uncharacterized protein</fullName>
    </submittedName>
</protein>
<comment type="caution">
    <text evidence="1">The sequence shown here is derived from an EMBL/GenBank/DDBJ whole genome shotgun (WGS) entry which is preliminary data.</text>
</comment>
<gene>
    <name evidence="1" type="ORF">AN484_15585</name>
</gene>
<evidence type="ECO:0000313" key="2">
    <source>
        <dbReference type="Proteomes" id="UP000092093"/>
    </source>
</evidence>
<reference evidence="1 2" key="1">
    <citation type="submission" date="2015-09" db="EMBL/GenBank/DDBJ databases">
        <title>Aphanizomenon flos-aquae WA102.</title>
        <authorList>
            <person name="Driscoll C."/>
        </authorList>
    </citation>
    <scope>NUCLEOTIDE SEQUENCE [LARGE SCALE GENOMIC DNA]</scope>
    <source>
        <strain evidence="1">WA102</strain>
    </source>
</reference>
<proteinExistence type="predicted"/>
<evidence type="ECO:0000313" key="1">
    <source>
        <dbReference type="EMBL" id="OBQ42850.1"/>
    </source>
</evidence>
<name>A0A1B7X0L3_APHFL</name>